<feature type="coiled-coil region" evidence="1">
    <location>
        <begin position="47"/>
        <end position="74"/>
    </location>
</feature>
<evidence type="ECO:0000313" key="3">
    <source>
        <dbReference type="EMBL" id="KZS94763.1"/>
    </source>
</evidence>
<dbReference type="EMBL" id="KV419403">
    <property type="protein sequence ID" value="KZS94763.1"/>
    <property type="molecule type" value="Genomic_DNA"/>
</dbReference>
<evidence type="ECO:0000256" key="2">
    <source>
        <dbReference type="SAM" id="MobiDB-lite"/>
    </source>
</evidence>
<protein>
    <submittedName>
        <fullName evidence="3">Uncharacterized protein</fullName>
    </submittedName>
</protein>
<proteinExistence type="predicted"/>
<dbReference type="Proteomes" id="UP000076722">
    <property type="component" value="Unassembled WGS sequence"/>
</dbReference>
<keyword evidence="4" id="KW-1185">Reference proteome</keyword>
<organism evidence="3 4">
    <name type="scientific">Sistotremastrum niveocremeum HHB9708</name>
    <dbReference type="NCBI Taxonomy" id="1314777"/>
    <lineage>
        <taxon>Eukaryota</taxon>
        <taxon>Fungi</taxon>
        <taxon>Dikarya</taxon>
        <taxon>Basidiomycota</taxon>
        <taxon>Agaricomycotina</taxon>
        <taxon>Agaricomycetes</taxon>
        <taxon>Sistotremastrales</taxon>
        <taxon>Sistotremastraceae</taxon>
        <taxon>Sertulicium</taxon>
        <taxon>Sertulicium niveocremeum</taxon>
    </lineage>
</organism>
<feature type="region of interest" description="Disordered" evidence="2">
    <location>
        <begin position="138"/>
        <end position="165"/>
    </location>
</feature>
<reference evidence="3 4" key="1">
    <citation type="journal article" date="2016" name="Mol. Biol. Evol.">
        <title>Comparative Genomics of Early-Diverging Mushroom-Forming Fungi Provides Insights into the Origins of Lignocellulose Decay Capabilities.</title>
        <authorList>
            <person name="Nagy L.G."/>
            <person name="Riley R."/>
            <person name="Tritt A."/>
            <person name="Adam C."/>
            <person name="Daum C."/>
            <person name="Floudas D."/>
            <person name="Sun H."/>
            <person name="Yadav J.S."/>
            <person name="Pangilinan J."/>
            <person name="Larsson K.H."/>
            <person name="Matsuura K."/>
            <person name="Barry K."/>
            <person name="Labutti K."/>
            <person name="Kuo R."/>
            <person name="Ohm R.A."/>
            <person name="Bhattacharya S.S."/>
            <person name="Shirouzu T."/>
            <person name="Yoshinaga Y."/>
            <person name="Martin F.M."/>
            <person name="Grigoriev I.V."/>
            <person name="Hibbett D.S."/>
        </authorList>
    </citation>
    <scope>NUCLEOTIDE SEQUENCE [LARGE SCALE GENOMIC DNA]</scope>
    <source>
        <strain evidence="3 4">HHB9708</strain>
    </source>
</reference>
<evidence type="ECO:0000313" key="4">
    <source>
        <dbReference type="Proteomes" id="UP000076722"/>
    </source>
</evidence>
<accession>A0A164W5V3</accession>
<sequence length="261" mass="29456">MSSQPRYFEPSPFRKHRKLILHHLKQYGQRQQRPSYKEKFTECRDRLNTANNIREDLDRQLAIAEAKLRALEDECGLLLDVLVHQSAIQHGHPLPEYGPEHQQFLQSHQGHHAYAYAPPYRADPGPPEVYNPAEDATMSYRGGPPVPPPPPMERLSSNGSGHREYSHRPMSGMVCNCHLRVASRVPDHAASLTMNAAVLELLNIPQNSTTSLVTPADLNRAINPLPKQQRCPHLTPITHIRQGIIEHILMNGMQTASVNAR</sequence>
<dbReference type="OrthoDB" id="2442602at2759"/>
<gene>
    <name evidence="3" type="ORF">SISNIDRAFT_465039</name>
</gene>
<keyword evidence="1" id="KW-0175">Coiled coil</keyword>
<dbReference type="AlphaFoldDB" id="A0A164W5V3"/>
<name>A0A164W5V3_9AGAM</name>
<evidence type="ECO:0000256" key="1">
    <source>
        <dbReference type="SAM" id="Coils"/>
    </source>
</evidence>